<feature type="compositionally biased region" description="Basic and acidic residues" evidence="16">
    <location>
        <begin position="363"/>
        <end position="372"/>
    </location>
</feature>
<dbReference type="GO" id="GO:0061630">
    <property type="term" value="F:ubiquitin protein ligase activity"/>
    <property type="evidence" value="ECO:0007669"/>
    <property type="project" value="UniProtKB-EC"/>
</dbReference>
<evidence type="ECO:0000256" key="7">
    <source>
        <dbReference type="ARBA" id="ARBA00022692"/>
    </source>
</evidence>
<dbReference type="PROSITE" id="PS50089">
    <property type="entry name" value="ZF_RING_2"/>
    <property type="match status" value="1"/>
</dbReference>
<comment type="caution">
    <text evidence="19">The sequence shown here is derived from an EMBL/GenBank/DDBJ whole genome shotgun (WGS) entry which is preliminary data.</text>
</comment>
<dbReference type="SMART" id="SM00184">
    <property type="entry name" value="RING"/>
    <property type="match status" value="1"/>
</dbReference>
<evidence type="ECO:0000256" key="13">
    <source>
        <dbReference type="ARBA" id="ARBA00022989"/>
    </source>
</evidence>
<evidence type="ECO:0000256" key="12">
    <source>
        <dbReference type="ARBA" id="ARBA00022833"/>
    </source>
</evidence>
<dbReference type="EC" id="2.3.2.27" evidence="5"/>
<feature type="transmembrane region" description="Helical" evidence="17">
    <location>
        <begin position="151"/>
        <end position="173"/>
    </location>
</feature>
<evidence type="ECO:0000256" key="2">
    <source>
        <dbReference type="ARBA" id="ARBA00004477"/>
    </source>
</evidence>
<dbReference type="PANTHER" id="PTHR22763">
    <property type="entry name" value="RING ZINC FINGER PROTEIN"/>
    <property type="match status" value="1"/>
</dbReference>
<evidence type="ECO:0000256" key="6">
    <source>
        <dbReference type="ARBA" id="ARBA00022679"/>
    </source>
</evidence>
<feature type="transmembrane region" description="Helical" evidence="17">
    <location>
        <begin position="179"/>
        <end position="199"/>
    </location>
</feature>
<keyword evidence="12" id="KW-0862">Zinc</keyword>
<keyword evidence="11" id="KW-0256">Endoplasmic reticulum</keyword>
<keyword evidence="13 17" id="KW-1133">Transmembrane helix</keyword>
<dbReference type="VEuPathDB" id="ToxoDB:BESB_056870"/>
<keyword evidence="20" id="KW-1185">Reference proteome</keyword>
<evidence type="ECO:0000313" key="20">
    <source>
        <dbReference type="Proteomes" id="UP000224006"/>
    </source>
</evidence>
<dbReference type="PANTHER" id="PTHR22763:SF184">
    <property type="entry name" value="E3 UBIQUITIN-PROTEIN LIGASE SYNOVIOLIN"/>
    <property type="match status" value="1"/>
</dbReference>
<protein>
    <recommendedName>
        <fullName evidence="5">RING-type E3 ubiquitin transferase</fullName>
        <ecNumber evidence="5">2.3.2.27</ecNumber>
    </recommendedName>
</protein>
<evidence type="ECO:0000256" key="14">
    <source>
        <dbReference type="ARBA" id="ARBA00023136"/>
    </source>
</evidence>
<dbReference type="AlphaFoldDB" id="A0A2A9MJ91"/>
<feature type="compositionally biased region" description="Basic and acidic residues" evidence="16">
    <location>
        <begin position="411"/>
        <end position="423"/>
    </location>
</feature>
<evidence type="ECO:0000256" key="8">
    <source>
        <dbReference type="ARBA" id="ARBA00022723"/>
    </source>
</evidence>
<organism evidence="19 20">
    <name type="scientific">Besnoitia besnoiti</name>
    <name type="common">Apicomplexan protozoan</name>
    <dbReference type="NCBI Taxonomy" id="94643"/>
    <lineage>
        <taxon>Eukaryota</taxon>
        <taxon>Sar</taxon>
        <taxon>Alveolata</taxon>
        <taxon>Apicomplexa</taxon>
        <taxon>Conoidasida</taxon>
        <taxon>Coccidia</taxon>
        <taxon>Eucoccidiorida</taxon>
        <taxon>Eimeriorina</taxon>
        <taxon>Sarcocystidae</taxon>
        <taxon>Besnoitia</taxon>
    </lineage>
</organism>
<dbReference type="EMBL" id="NWUJ01000004">
    <property type="protein sequence ID" value="PFH36036.1"/>
    <property type="molecule type" value="Genomic_DNA"/>
</dbReference>
<keyword evidence="7 17" id="KW-0812">Transmembrane</keyword>
<proteinExistence type="inferred from homology"/>
<feature type="transmembrane region" description="Helical" evidence="17">
    <location>
        <begin position="45"/>
        <end position="66"/>
    </location>
</feature>
<feature type="region of interest" description="Disordered" evidence="16">
    <location>
        <begin position="507"/>
        <end position="539"/>
    </location>
</feature>
<keyword evidence="10" id="KW-0833">Ubl conjugation pathway</keyword>
<dbReference type="InterPro" id="IPR013083">
    <property type="entry name" value="Znf_RING/FYVE/PHD"/>
</dbReference>
<evidence type="ECO:0000256" key="5">
    <source>
        <dbReference type="ARBA" id="ARBA00012483"/>
    </source>
</evidence>
<dbReference type="InterPro" id="IPR057992">
    <property type="entry name" value="TPR_SYVN1_N"/>
</dbReference>
<evidence type="ECO:0000256" key="10">
    <source>
        <dbReference type="ARBA" id="ARBA00022786"/>
    </source>
</evidence>
<evidence type="ECO:0000256" key="1">
    <source>
        <dbReference type="ARBA" id="ARBA00000900"/>
    </source>
</evidence>
<dbReference type="OrthoDB" id="8062037at2759"/>
<dbReference type="STRING" id="94643.A0A2A9MJ91"/>
<dbReference type="SUPFAM" id="SSF57850">
    <property type="entry name" value="RING/U-box"/>
    <property type="match status" value="1"/>
</dbReference>
<dbReference type="GeneID" id="40310616"/>
<sequence length="709" mass="76763">MAGVRVRFHTYALVSLLSVVALLLRTWYLHEEFYTVVAVLSTGKIALALLYNFALMLFLGLGKLAVRLMVGHLRDLEVEQILDSGRGFLLDTVLFLVLSSPTLEGSEVSSYALAKFLFIVVSLKTAHLVVQIRGSTMFEVGHPRAGVLLRLCVVLFCLLLLDFCAVHFFFVHASKASTFYLWLLFECLGMLVSSAISILKFAAHIIDVRLDNGWASKSAVLFYLELIHDVTSLVIFLLFMSVFFITQPSRLPLYMTADIIHVVKALYKRILSFKKYRALTKNLETRFPDATADELEAADTCIICRDLLFEGSKKLPCSHIFHIDCLRSWLVQQQSCPTCRAEIPTDDSAAQSPAQAHTGAAEQRSEGERGGDRPPPSVAAAAAAPPTDQPAGGYAGQQSETEAQQKGTARFVEDPRGEVERTDALPAGVGAPRLEAPWSSHSGNASVAQALLQGFQLACQTCEFYRFHASLWMIEAQRAQLEASRLQALRSCQATQHIRTWGAHTQISATPQSPSGDGLAAATPASESEADAAPAPHAAAPSNGREFIVVCPSHLFYQQSNAALPHPPGLPSVMPPFETTQMPSAFGGFPFVASNVALPRPDQYGVANAEWLRPVPGDTSAAAASEQGPLSQTLPGFQPPVFQQLWPQSRGYYSGSPYAPAGAATATHPASLQPTAATVCAENTILVGGQGNVEEARTREGGQDSRRKL</sequence>
<accession>A0A2A9MJ91</accession>
<dbReference type="KEGG" id="bbes:BESB_056870"/>
<dbReference type="InterPro" id="IPR050731">
    <property type="entry name" value="HRD1_E3_ubiq-ligases"/>
</dbReference>
<feature type="compositionally biased region" description="Low complexity" evidence="16">
    <location>
        <begin position="520"/>
        <end position="539"/>
    </location>
</feature>
<keyword evidence="9 15" id="KW-0863">Zinc-finger</keyword>
<dbReference type="GO" id="GO:0036503">
    <property type="term" value="P:ERAD pathway"/>
    <property type="evidence" value="ECO:0007669"/>
    <property type="project" value="TreeGrafter"/>
</dbReference>
<comment type="pathway">
    <text evidence="3">Protein modification; protein ubiquitination.</text>
</comment>
<comment type="subcellular location">
    <subcellularLocation>
        <location evidence="2">Endoplasmic reticulum membrane</location>
        <topology evidence="2">Multi-pass membrane protein</topology>
    </subcellularLocation>
</comment>
<feature type="transmembrane region" description="Helical" evidence="17">
    <location>
        <begin position="12"/>
        <end position="30"/>
    </location>
</feature>
<reference evidence="19 20" key="1">
    <citation type="submission" date="2017-09" db="EMBL/GenBank/DDBJ databases">
        <title>Genome sequencing of Besnoitia besnoiti strain Bb-Ger1.</title>
        <authorList>
            <person name="Schares G."/>
            <person name="Venepally P."/>
            <person name="Lorenzi H.A."/>
        </authorList>
    </citation>
    <scope>NUCLEOTIDE SEQUENCE [LARGE SCALE GENOMIC DNA]</scope>
    <source>
        <strain evidence="19 20">Bb-Ger1</strain>
    </source>
</reference>
<evidence type="ECO:0000256" key="16">
    <source>
        <dbReference type="SAM" id="MobiDB-lite"/>
    </source>
</evidence>
<keyword evidence="6" id="KW-0808">Transferase</keyword>
<evidence type="ECO:0000256" key="11">
    <source>
        <dbReference type="ARBA" id="ARBA00022824"/>
    </source>
</evidence>
<feature type="domain" description="RING-type" evidence="18">
    <location>
        <begin position="301"/>
        <end position="340"/>
    </location>
</feature>
<feature type="compositionally biased region" description="Low complexity" evidence="16">
    <location>
        <begin position="378"/>
        <end position="391"/>
    </location>
</feature>
<dbReference type="Pfam" id="PF25563">
    <property type="entry name" value="TPR_SYVN1_N"/>
    <property type="match status" value="1"/>
</dbReference>
<keyword evidence="8" id="KW-0479">Metal-binding</keyword>
<keyword evidence="14 17" id="KW-0472">Membrane</keyword>
<gene>
    <name evidence="19" type="ORF">BESB_056870</name>
</gene>
<evidence type="ECO:0000259" key="18">
    <source>
        <dbReference type="PROSITE" id="PS50089"/>
    </source>
</evidence>
<comment type="catalytic activity">
    <reaction evidence="1">
        <text>S-ubiquitinyl-[E2 ubiquitin-conjugating enzyme]-L-cysteine + [acceptor protein]-L-lysine = [E2 ubiquitin-conjugating enzyme]-L-cysteine + N(6)-ubiquitinyl-[acceptor protein]-L-lysine.</text>
        <dbReference type="EC" id="2.3.2.27"/>
    </reaction>
</comment>
<dbReference type="Proteomes" id="UP000224006">
    <property type="component" value="Chromosome IV"/>
</dbReference>
<feature type="region of interest" description="Disordered" evidence="16">
    <location>
        <begin position="344"/>
        <end position="436"/>
    </location>
</feature>
<name>A0A2A9MJ91_BESBE</name>
<dbReference type="GO" id="GO:0008270">
    <property type="term" value="F:zinc ion binding"/>
    <property type="evidence" value="ECO:0007669"/>
    <property type="project" value="UniProtKB-KW"/>
</dbReference>
<dbReference type="InterPro" id="IPR058051">
    <property type="entry name" value="Znf_RING_synoviolin"/>
</dbReference>
<evidence type="ECO:0000313" key="19">
    <source>
        <dbReference type="EMBL" id="PFH36036.1"/>
    </source>
</evidence>
<evidence type="ECO:0000256" key="17">
    <source>
        <dbReference type="SAM" id="Phobius"/>
    </source>
</evidence>
<evidence type="ECO:0000256" key="3">
    <source>
        <dbReference type="ARBA" id="ARBA00004906"/>
    </source>
</evidence>
<dbReference type="RefSeq" id="XP_029220045.1">
    <property type="nucleotide sequence ID" value="XM_029364122.1"/>
</dbReference>
<comment type="similarity">
    <text evidence="4">Belongs to the HRD1 family.</text>
</comment>
<evidence type="ECO:0000256" key="4">
    <source>
        <dbReference type="ARBA" id="ARBA00010089"/>
    </source>
</evidence>
<dbReference type="GO" id="GO:0005789">
    <property type="term" value="C:endoplasmic reticulum membrane"/>
    <property type="evidence" value="ECO:0007669"/>
    <property type="project" value="UniProtKB-SubCell"/>
</dbReference>
<dbReference type="CDD" id="cd16479">
    <property type="entry name" value="RING-H2_synoviolin"/>
    <property type="match status" value="1"/>
</dbReference>
<evidence type="ECO:0000256" key="15">
    <source>
        <dbReference type="PROSITE-ProRule" id="PRU00175"/>
    </source>
</evidence>
<dbReference type="Pfam" id="PF13639">
    <property type="entry name" value="zf-RING_2"/>
    <property type="match status" value="1"/>
</dbReference>
<feature type="compositionally biased region" description="Polar residues" evidence="16">
    <location>
        <begin position="396"/>
        <end position="407"/>
    </location>
</feature>
<feature type="transmembrane region" description="Helical" evidence="17">
    <location>
        <begin position="220"/>
        <end position="245"/>
    </location>
</feature>
<evidence type="ECO:0000256" key="9">
    <source>
        <dbReference type="ARBA" id="ARBA00022771"/>
    </source>
</evidence>
<dbReference type="GO" id="GO:0043161">
    <property type="term" value="P:proteasome-mediated ubiquitin-dependent protein catabolic process"/>
    <property type="evidence" value="ECO:0007669"/>
    <property type="project" value="TreeGrafter"/>
</dbReference>
<feature type="compositionally biased region" description="Basic and acidic residues" evidence="16">
    <location>
        <begin position="694"/>
        <end position="709"/>
    </location>
</feature>
<dbReference type="InterPro" id="IPR001841">
    <property type="entry name" value="Znf_RING"/>
</dbReference>
<dbReference type="Gene3D" id="3.30.40.10">
    <property type="entry name" value="Zinc/RING finger domain, C3HC4 (zinc finger)"/>
    <property type="match status" value="1"/>
</dbReference>
<feature type="region of interest" description="Disordered" evidence="16">
    <location>
        <begin position="690"/>
        <end position="709"/>
    </location>
</feature>